<dbReference type="InterPro" id="IPR012337">
    <property type="entry name" value="RNaseH-like_sf"/>
</dbReference>
<evidence type="ECO:0000259" key="1">
    <source>
        <dbReference type="Pfam" id="PF00929"/>
    </source>
</evidence>
<comment type="caution">
    <text evidence="2">The sequence shown here is derived from an EMBL/GenBank/DDBJ whole genome shotgun (WGS) entry which is preliminary data.</text>
</comment>
<sequence length="219" mass="24385">MKTTHTKPDTTAAALATVSLDPPTPPVNPDRLLWIDVETTGLDRDESKLLEIGMVVTGMDGVQDGDEFVSIVRPTSLDLFDISPAALRMHLNNGLWDMVASSAHQSGVGYPVIATSLNEWIQDEASKYTLHPAGTNVDFDLDVLTNQFQEWLGPNWLRAHLSHRKLDLTAFRMADIALDEDPYQDHAGTHRVQDCIKRDRSDYAAYLDLLRIAKEGYIA</sequence>
<gene>
    <name evidence="2" type="ORF">BBIA_2171</name>
</gene>
<dbReference type="Proteomes" id="UP000029108">
    <property type="component" value="Unassembled WGS sequence"/>
</dbReference>
<dbReference type="GO" id="GO:0003676">
    <property type="term" value="F:nucleic acid binding"/>
    <property type="evidence" value="ECO:0007669"/>
    <property type="project" value="InterPro"/>
</dbReference>
<dbReference type="Gene3D" id="3.30.420.10">
    <property type="entry name" value="Ribonuclease H-like superfamily/Ribonuclease H"/>
    <property type="match status" value="1"/>
</dbReference>
<organism evidence="2 3">
    <name type="scientific">Bifidobacterium biavatii DSM 23969</name>
    <dbReference type="NCBI Taxonomy" id="1437608"/>
    <lineage>
        <taxon>Bacteria</taxon>
        <taxon>Bacillati</taxon>
        <taxon>Actinomycetota</taxon>
        <taxon>Actinomycetes</taxon>
        <taxon>Bifidobacteriales</taxon>
        <taxon>Bifidobacteriaceae</taxon>
        <taxon>Bifidobacterium</taxon>
    </lineage>
</organism>
<keyword evidence="3" id="KW-1185">Reference proteome</keyword>
<feature type="domain" description="Exonuclease" evidence="1">
    <location>
        <begin position="33"/>
        <end position="79"/>
    </location>
</feature>
<evidence type="ECO:0000313" key="2">
    <source>
        <dbReference type="EMBL" id="KFI50038.1"/>
    </source>
</evidence>
<dbReference type="GO" id="GO:0004527">
    <property type="term" value="F:exonuclease activity"/>
    <property type="evidence" value="ECO:0007669"/>
    <property type="project" value="UniProtKB-ARBA"/>
</dbReference>
<dbReference type="SUPFAM" id="SSF53098">
    <property type="entry name" value="Ribonuclease H-like"/>
    <property type="match status" value="1"/>
</dbReference>
<dbReference type="OrthoDB" id="3240518at2"/>
<dbReference type="Pfam" id="PF00929">
    <property type="entry name" value="RNase_T"/>
    <property type="match status" value="1"/>
</dbReference>
<name>A0A086ZU38_9BIFI</name>
<protein>
    <submittedName>
        <fullName evidence="2">Ribonuclease</fullName>
    </submittedName>
</protein>
<dbReference type="RefSeq" id="WP_051923868.1">
    <property type="nucleotide sequence ID" value="NZ_JDUU01000037.1"/>
</dbReference>
<evidence type="ECO:0000313" key="3">
    <source>
        <dbReference type="Proteomes" id="UP000029108"/>
    </source>
</evidence>
<dbReference type="EMBL" id="JGYN01000018">
    <property type="protein sequence ID" value="KFI50038.1"/>
    <property type="molecule type" value="Genomic_DNA"/>
</dbReference>
<proteinExistence type="predicted"/>
<dbReference type="eggNOG" id="COG1949">
    <property type="taxonomic scope" value="Bacteria"/>
</dbReference>
<dbReference type="STRING" id="1437608.GCA_000771645_01913"/>
<dbReference type="AlphaFoldDB" id="A0A086ZU38"/>
<dbReference type="InterPro" id="IPR036397">
    <property type="entry name" value="RNaseH_sf"/>
</dbReference>
<accession>A0A086ZU38</accession>
<reference evidence="2 3" key="1">
    <citation type="submission" date="2014-03" db="EMBL/GenBank/DDBJ databases">
        <title>Genomics of Bifidobacteria.</title>
        <authorList>
            <person name="Ventura M."/>
            <person name="Milani C."/>
            <person name="Lugli G.A."/>
        </authorList>
    </citation>
    <scope>NUCLEOTIDE SEQUENCE [LARGE SCALE GENOMIC DNA]</scope>
    <source>
        <strain evidence="2 3">DSM 23969</strain>
    </source>
</reference>
<dbReference type="InterPro" id="IPR013520">
    <property type="entry name" value="Ribonucl_H"/>
</dbReference>